<protein>
    <submittedName>
        <fullName evidence="1">Uncharacterized protein</fullName>
    </submittedName>
</protein>
<comment type="caution">
    <text evidence="1">The sequence shown here is derived from an EMBL/GenBank/DDBJ whole genome shotgun (WGS) entry which is preliminary data.</text>
</comment>
<dbReference type="EMBL" id="MHTW01000015">
    <property type="protein sequence ID" value="OHA67244.1"/>
    <property type="molecule type" value="Genomic_DNA"/>
</dbReference>
<evidence type="ECO:0000313" key="1">
    <source>
        <dbReference type="EMBL" id="OHA67244.1"/>
    </source>
</evidence>
<dbReference type="STRING" id="1802451.A3C82_00045"/>
<accession>A0A1G2R2Y6</accession>
<name>A0A1G2R2Y6_9BACT</name>
<dbReference type="Proteomes" id="UP000176901">
    <property type="component" value="Unassembled WGS sequence"/>
</dbReference>
<proteinExistence type="predicted"/>
<sequence length="200" mass="22743">MAKTVTPSITRGQISKIQELLDAGLRKSGLPSEEVQQVLGQPDFVDEMVGVLRKRVEAVSDMIVRHVKVDRSRSPQQMLDATGFKQYLSRDVVNVMPRGEGEEVEVRFFKLKRYSSPAEVAEAFRIRVLMPDPIAQAQANTDDPSFMDEHPNGTQWQDADGNWCYIAFSRWSVGRYVRVNRSDDDWSDDWWLAGVPQVAL</sequence>
<reference evidence="1 2" key="1">
    <citation type="journal article" date="2016" name="Nat. Commun.">
        <title>Thousands of microbial genomes shed light on interconnected biogeochemical processes in an aquifer system.</title>
        <authorList>
            <person name="Anantharaman K."/>
            <person name="Brown C.T."/>
            <person name="Hug L.A."/>
            <person name="Sharon I."/>
            <person name="Castelle C.J."/>
            <person name="Probst A.J."/>
            <person name="Thomas B.C."/>
            <person name="Singh A."/>
            <person name="Wilkins M.J."/>
            <person name="Karaoz U."/>
            <person name="Brodie E.L."/>
            <person name="Williams K.H."/>
            <person name="Hubbard S.S."/>
            <person name="Banfield J.F."/>
        </authorList>
    </citation>
    <scope>NUCLEOTIDE SEQUENCE [LARGE SCALE GENOMIC DNA]</scope>
</reference>
<dbReference type="AlphaFoldDB" id="A0A1G2R2Y6"/>
<evidence type="ECO:0000313" key="2">
    <source>
        <dbReference type="Proteomes" id="UP000176901"/>
    </source>
</evidence>
<organism evidence="1 2">
    <name type="scientific">Candidatus Wildermuthbacteria bacterium RIFCSPHIGHO2_02_FULL_47_12</name>
    <dbReference type="NCBI Taxonomy" id="1802451"/>
    <lineage>
        <taxon>Bacteria</taxon>
        <taxon>Candidatus Wildermuthiibacteriota</taxon>
    </lineage>
</organism>
<gene>
    <name evidence="1" type="ORF">A3C82_00045</name>
</gene>